<protein>
    <recommendedName>
        <fullName evidence="4 9">Carbonic anhydrase</fullName>
        <ecNumber evidence="4 9">4.2.1.1</ecNumber>
    </recommendedName>
</protein>
<comment type="catalytic activity">
    <reaction evidence="8 9">
        <text>hydrogencarbonate + H(+) = CO2 + H2O</text>
        <dbReference type="Rhea" id="RHEA:10748"/>
        <dbReference type="ChEBI" id="CHEBI:15377"/>
        <dbReference type="ChEBI" id="CHEBI:15378"/>
        <dbReference type="ChEBI" id="CHEBI:16526"/>
        <dbReference type="ChEBI" id="CHEBI:17544"/>
        <dbReference type="EC" id="4.2.1.1"/>
    </reaction>
</comment>
<feature type="chain" id="PRO_5025079805" description="Carbonic anhydrase" evidence="9">
    <location>
        <begin position="21"/>
        <end position="271"/>
    </location>
</feature>
<feature type="domain" description="Alpha-carbonic anhydrase" evidence="10">
    <location>
        <begin position="38"/>
        <end position="271"/>
    </location>
</feature>
<dbReference type="InterPro" id="IPR036398">
    <property type="entry name" value="CA_dom_sf"/>
</dbReference>
<keyword evidence="7 9" id="KW-0456">Lyase</keyword>
<proteinExistence type="inferred from homology"/>
<dbReference type="Pfam" id="PF00194">
    <property type="entry name" value="Carb_anhydrase"/>
    <property type="match status" value="1"/>
</dbReference>
<keyword evidence="9" id="KW-0732">Signal</keyword>
<evidence type="ECO:0000313" key="12">
    <source>
        <dbReference type="Proteomes" id="UP000266272"/>
    </source>
</evidence>
<dbReference type="PROSITE" id="PS51144">
    <property type="entry name" value="ALPHA_CA_2"/>
    <property type="match status" value="1"/>
</dbReference>
<evidence type="ECO:0000313" key="11">
    <source>
        <dbReference type="EMBL" id="RFU82100.1"/>
    </source>
</evidence>
<dbReference type="SMART" id="SM01057">
    <property type="entry name" value="Carb_anhydrase"/>
    <property type="match status" value="1"/>
</dbReference>
<dbReference type="EMBL" id="PXOA01000008">
    <property type="protein sequence ID" value="RFU82100.1"/>
    <property type="molecule type" value="Genomic_DNA"/>
</dbReference>
<dbReference type="EC" id="4.2.1.1" evidence="4 9"/>
<dbReference type="PANTHER" id="PTHR18952:SF265">
    <property type="entry name" value="CARBONIC ANHYDRASE"/>
    <property type="match status" value="1"/>
</dbReference>
<evidence type="ECO:0000259" key="10">
    <source>
        <dbReference type="PROSITE" id="PS51144"/>
    </source>
</evidence>
<evidence type="ECO:0000256" key="7">
    <source>
        <dbReference type="ARBA" id="ARBA00023239"/>
    </source>
</evidence>
<sequence length="271" mass="29754">MTRLAYLTAIALSLAAPALASCSYGTHLHPREEGVPISQFSYTGLTGPLNWFGLNKTANEACAKGHNQSPIDLDHSIHTIEGKSLCFNVESFPYGAELENLGTTVEVPANGTLKADNKTYSLAQFHFHTPSEHRINSEYFPMEAHFVFSAPDKSTAVVAFLISLGHPNILLSSVFEAIEEIATPGEITSTGPLLFDALESHFKSHDVFTYSGSLTTPPCTEGVTWYISSLPLQIDELTYDRVKEVVKFNSRYTQNKLGEVNLLENIANELK</sequence>
<dbReference type="GO" id="GO:0008270">
    <property type="term" value="F:zinc ion binding"/>
    <property type="evidence" value="ECO:0007669"/>
    <property type="project" value="UniProtKB-UniRule"/>
</dbReference>
<dbReference type="InterPro" id="IPR023561">
    <property type="entry name" value="Carbonic_anhydrase_a-class"/>
</dbReference>
<reference evidence="11 12" key="1">
    <citation type="journal article" date="2018" name="PLoS Pathog.">
        <title>Evolution of structural diversity of trichothecenes, a family of toxins produced by plant pathogenic and entomopathogenic fungi.</title>
        <authorList>
            <person name="Proctor R.H."/>
            <person name="McCormick S.P."/>
            <person name="Kim H.S."/>
            <person name="Cardoza R.E."/>
            <person name="Stanley A.M."/>
            <person name="Lindo L."/>
            <person name="Kelly A."/>
            <person name="Brown D.W."/>
            <person name="Lee T."/>
            <person name="Vaughan M.M."/>
            <person name="Alexander N.J."/>
            <person name="Busman M."/>
            <person name="Gutierrez S."/>
        </authorList>
    </citation>
    <scope>NUCLEOTIDE SEQUENCE [LARGE SCALE GENOMIC DNA]</scope>
    <source>
        <strain evidence="11 12">IBT 40837</strain>
    </source>
</reference>
<dbReference type="Gene3D" id="3.10.200.10">
    <property type="entry name" value="Alpha carbonic anhydrase"/>
    <property type="match status" value="1"/>
</dbReference>
<dbReference type="Proteomes" id="UP000266272">
    <property type="component" value="Unassembled WGS sequence"/>
</dbReference>
<dbReference type="InterPro" id="IPR001148">
    <property type="entry name" value="CA_dom"/>
</dbReference>
<comment type="cofactor">
    <cofactor evidence="1 9">
        <name>Zn(2+)</name>
        <dbReference type="ChEBI" id="CHEBI:29105"/>
    </cofactor>
</comment>
<dbReference type="PROSITE" id="PS51257">
    <property type="entry name" value="PROKAR_LIPOPROTEIN"/>
    <property type="match status" value="1"/>
</dbReference>
<dbReference type="OrthoDB" id="429145at2759"/>
<evidence type="ECO:0000256" key="9">
    <source>
        <dbReference type="RuleBase" id="RU367011"/>
    </source>
</evidence>
<dbReference type="PROSITE" id="PS00162">
    <property type="entry name" value="ALPHA_CA_1"/>
    <property type="match status" value="1"/>
</dbReference>
<feature type="signal peptide" evidence="9">
    <location>
        <begin position="1"/>
        <end position="20"/>
    </location>
</feature>
<evidence type="ECO:0000256" key="3">
    <source>
        <dbReference type="ARBA" id="ARBA00010718"/>
    </source>
</evidence>
<dbReference type="AlphaFoldDB" id="A0A395P168"/>
<dbReference type="InterPro" id="IPR041891">
    <property type="entry name" value="Alpha_CA_prokaryot-like"/>
</dbReference>
<keyword evidence="6 9" id="KW-0862">Zinc</keyword>
<comment type="function">
    <text evidence="2 9">Reversible hydration of carbon dioxide.</text>
</comment>
<dbReference type="SUPFAM" id="SSF51069">
    <property type="entry name" value="Carbonic anhydrase"/>
    <property type="match status" value="1"/>
</dbReference>
<dbReference type="InterPro" id="IPR018338">
    <property type="entry name" value="Carbonic_anhydrase_a-class_CS"/>
</dbReference>
<keyword evidence="5 9" id="KW-0479">Metal-binding</keyword>
<dbReference type="CDD" id="cd03124">
    <property type="entry name" value="alpha_CA_prokaryotic_like"/>
    <property type="match status" value="1"/>
</dbReference>
<keyword evidence="12" id="KW-1185">Reference proteome</keyword>
<accession>A0A395P168</accession>
<comment type="caution">
    <text evidence="11">The sequence shown here is derived from an EMBL/GenBank/DDBJ whole genome shotgun (WGS) entry which is preliminary data.</text>
</comment>
<evidence type="ECO:0000256" key="8">
    <source>
        <dbReference type="ARBA" id="ARBA00048348"/>
    </source>
</evidence>
<dbReference type="GO" id="GO:0004089">
    <property type="term" value="F:carbonate dehydratase activity"/>
    <property type="evidence" value="ECO:0007669"/>
    <property type="project" value="UniProtKB-UniRule"/>
</dbReference>
<evidence type="ECO:0000256" key="2">
    <source>
        <dbReference type="ARBA" id="ARBA00002904"/>
    </source>
</evidence>
<name>A0A395P168_TRIAR</name>
<organism evidence="11 12">
    <name type="scientific">Trichoderma arundinaceum</name>
    <dbReference type="NCBI Taxonomy" id="490622"/>
    <lineage>
        <taxon>Eukaryota</taxon>
        <taxon>Fungi</taxon>
        <taxon>Dikarya</taxon>
        <taxon>Ascomycota</taxon>
        <taxon>Pezizomycotina</taxon>
        <taxon>Sordariomycetes</taxon>
        <taxon>Hypocreomycetidae</taxon>
        <taxon>Hypocreales</taxon>
        <taxon>Hypocreaceae</taxon>
        <taxon>Trichoderma</taxon>
    </lineage>
</organism>
<evidence type="ECO:0000256" key="6">
    <source>
        <dbReference type="ARBA" id="ARBA00022833"/>
    </source>
</evidence>
<gene>
    <name evidence="11" type="ORF">TARUN_102</name>
</gene>
<dbReference type="PANTHER" id="PTHR18952">
    <property type="entry name" value="CARBONIC ANHYDRASE"/>
    <property type="match status" value="1"/>
</dbReference>
<comment type="similarity">
    <text evidence="3 9">Belongs to the alpha-carbonic anhydrase family.</text>
</comment>
<evidence type="ECO:0000256" key="1">
    <source>
        <dbReference type="ARBA" id="ARBA00001947"/>
    </source>
</evidence>
<evidence type="ECO:0000256" key="5">
    <source>
        <dbReference type="ARBA" id="ARBA00022723"/>
    </source>
</evidence>
<dbReference type="STRING" id="490622.A0A395P168"/>
<evidence type="ECO:0000256" key="4">
    <source>
        <dbReference type="ARBA" id="ARBA00012925"/>
    </source>
</evidence>